<sequence>MKDSPTILPISHAFENLMRCYESEREHDLFQNGHLVFLSKRKLKTLQVVRRDVAAVDQPEVLTDVDSVSGSSEDEWGGRPTAQTAACGRRGGHIWWFQRSRGGTAVGMMTSDGAAVGSGGPIGGAAMREDDDQRCGPPGRRRGAVTLARRSGG</sequence>
<evidence type="ECO:0000313" key="3">
    <source>
        <dbReference type="Proteomes" id="UP001420932"/>
    </source>
</evidence>
<dbReference type="EMBL" id="JBBNAF010000011">
    <property type="protein sequence ID" value="KAK9099334.1"/>
    <property type="molecule type" value="Genomic_DNA"/>
</dbReference>
<dbReference type="AlphaFoldDB" id="A0AAP0ETV2"/>
<organism evidence="2 3">
    <name type="scientific">Stephania yunnanensis</name>
    <dbReference type="NCBI Taxonomy" id="152371"/>
    <lineage>
        <taxon>Eukaryota</taxon>
        <taxon>Viridiplantae</taxon>
        <taxon>Streptophyta</taxon>
        <taxon>Embryophyta</taxon>
        <taxon>Tracheophyta</taxon>
        <taxon>Spermatophyta</taxon>
        <taxon>Magnoliopsida</taxon>
        <taxon>Ranunculales</taxon>
        <taxon>Menispermaceae</taxon>
        <taxon>Menispermoideae</taxon>
        <taxon>Cissampelideae</taxon>
        <taxon>Stephania</taxon>
    </lineage>
</organism>
<reference evidence="2 3" key="1">
    <citation type="submission" date="2024-01" db="EMBL/GenBank/DDBJ databases">
        <title>Genome assemblies of Stephania.</title>
        <authorList>
            <person name="Yang L."/>
        </authorList>
    </citation>
    <scope>NUCLEOTIDE SEQUENCE [LARGE SCALE GENOMIC DNA]</scope>
    <source>
        <strain evidence="2">YNDBR</strain>
        <tissue evidence="2">Leaf</tissue>
    </source>
</reference>
<evidence type="ECO:0000313" key="2">
    <source>
        <dbReference type="EMBL" id="KAK9099334.1"/>
    </source>
</evidence>
<name>A0AAP0ETV2_9MAGN</name>
<evidence type="ECO:0000256" key="1">
    <source>
        <dbReference type="SAM" id="MobiDB-lite"/>
    </source>
</evidence>
<protein>
    <submittedName>
        <fullName evidence="2">Uncharacterized protein</fullName>
    </submittedName>
</protein>
<comment type="caution">
    <text evidence="2">The sequence shown here is derived from an EMBL/GenBank/DDBJ whole genome shotgun (WGS) entry which is preliminary data.</text>
</comment>
<dbReference type="Proteomes" id="UP001420932">
    <property type="component" value="Unassembled WGS sequence"/>
</dbReference>
<accession>A0AAP0ETV2</accession>
<gene>
    <name evidence="2" type="ORF">Syun_026379</name>
</gene>
<keyword evidence="3" id="KW-1185">Reference proteome</keyword>
<proteinExistence type="predicted"/>
<feature type="region of interest" description="Disordered" evidence="1">
    <location>
        <begin position="111"/>
        <end position="153"/>
    </location>
</feature>
<feature type="region of interest" description="Disordered" evidence="1">
    <location>
        <begin position="66"/>
        <end position="86"/>
    </location>
</feature>